<name>A0ABQ2GL19_9PSED</name>
<sequence>MAKPKNAKIPVPSATGMHIMANDKYSYNQPTIPTESKSTAAIIASVAPCLTRNPLPDLTMMVPLQEQQLLLRRDITA</sequence>
<dbReference type="Proteomes" id="UP000616499">
    <property type="component" value="Unassembled WGS sequence"/>
</dbReference>
<gene>
    <name evidence="1" type="ORF">GCM10009425_08520</name>
</gene>
<proteinExistence type="predicted"/>
<protein>
    <submittedName>
        <fullName evidence="1">Uncharacterized protein</fullName>
    </submittedName>
</protein>
<organism evidence="1 2">
    <name type="scientific">Pseudomonas asuensis</name>
    <dbReference type="NCBI Taxonomy" id="1825787"/>
    <lineage>
        <taxon>Bacteria</taxon>
        <taxon>Pseudomonadati</taxon>
        <taxon>Pseudomonadota</taxon>
        <taxon>Gammaproteobacteria</taxon>
        <taxon>Pseudomonadales</taxon>
        <taxon>Pseudomonadaceae</taxon>
        <taxon>Pseudomonas</taxon>
    </lineage>
</organism>
<comment type="caution">
    <text evidence="1">The sequence shown here is derived from an EMBL/GenBank/DDBJ whole genome shotgun (WGS) entry which is preliminary data.</text>
</comment>
<evidence type="ECO:0000313" key="1">
    <source>
        <dbReference type="EMBL" id="GGL99678.1"/>
    </source>
</evidence>
<keyword evidence="2" id="KW-1185">Reference proteome</keyword>
<accession>A0ABQ2GL19</accession>
<dbReference type="EMBL" id="BMNW01000002">
    <property type="protein sequence ID" value="GGL99678.1"/>
    <property type="molecule type" value="Genomic_DNA"/>
</dbReference>
<reference evidence="2" key="1">
    <citation type="journal article" date="2019" name="Int. J. Syst. Evol. Microbiol.">
        <title>The Global Catalogue of Microorganisms (GCM) 10K type strain sequencing project: providing services to taxonomists for standard genome sequencing and annotation.</title>
        <authorList>
            <consortium name="The Broad Institute Genomics Platform"/>
            <consortium name="The Broad Institute Genome Sequencing Center for Infectious Disease"/>
            <person name="Wu L."/>
            <person name="Ma J."/>
        </authorList>
    </citation>
    <scope>NUCLEOTIDE SEQUENCE [LARGE SCALE GENOMIC DNA]</scope>
    <source>
        <strain evidence="2">JCM 13501</strain>
    </source>
</reference>
<dbReference type="RefSeq" id="WP_188864848.1">
    <property type="nucleotide sequence ID" value="NZ_BMNW01000002.1"/>
</dbReference>
<evidence type="ECO:0000313" key="2">
    <source>
        <dbReference type="Proteomes" id="UP000616499"/>
    </source>
</evidence>